<accession>A0ABD1RLK6</accession>
<proteinExistence type="predicted"/>
<dbReference type="Proteomes" id="UP001604277">
    <property type="component" value="Unassembled WGS sequence"/>
</dbReference>
<gene>
    <name evidence="1" type="ORF">Fot_42579</name>
</gene>
<keyword evidence="2" id="KW-1185">Reference proteome</keyword>
<protein>
    <submittedName>
        <fullName evidence="1">Uncharacterized protein</fullName>
    </submittedName>
</protein>
<dbReference type="EMBL" id="JBFOLJ010000012">
    <property type="protein sequence ID" value="KAL2489287.1"/>
    <property type="molecule type" value="Genomic_DNA"/>
</dbReference>
<evidence type="ECO:0000313" key="1">
    <source>
        <dbReference type="EMBL" id="KAL2489287.1"/>
    </source>
</evidence>
<evidence type="ECO:0000313" key="2">
    <source>
        <dbReference type="Proteomes" id="UP001604277"/>
    </source>
</evidence>
<comment type="caution">
    <text evidence="1">The sequence shown here is derived from an EMBL/GenBank/DDBJ whole genome shotgun (WGS) entry which is preliminary data.</text>
</comment>
<reference evidence="2" key="1">
    <citation type="submission" date="2024-07" db="EMBL/GenBank/DDBJ databases">
        <title>Two chromosome-level genome assemblies of Korean endemic species Abeliophyllum distichum and Forsythia ovata (Oleaceae).</title>
        <authorList>
            <person name="Jang H."/>
        </authorList>
    </citation>
    <scope>NUCLEOTIDE SEQUENCE [LARGE SCALE GENOMIC DNA]</scope>
</reference>
<dbReference type="AlphaFoldDB" id="A0ABD1RLK6"/>
<organism evidence="1 2">
    <name type="scientific">Forsythia ovata</name>
    <dbReference type="NCBI Taxonomy" id="205694"/>
    <lineage>
        <taxon>Eukaryota</taxon>
        <taxon>Viridiplantae</taxon>
        <taxon>Streptophyta</taxon>
        <taxon>Embryophyta</taxon>
        <taxon>Tracheophyta</taxon>
        <taxon>Spermatophyta</taxon>
        <taxon>Magnoliopsida</taxon>
        <taxon>eudicotyledons</taxon>
        <taxon>Gunneridae</taxon>
        <taxon>Pentapetalae</taxon>
        <taxon>asterids</taxon>
        <taxon>lamiids</taxon>
        <taxon>Lamiales</taxon>
        <taxon>Oleaceae</taxon>
        <taxon>Forsythieae</taxon>
        <taxon>Forsythia</taxon>
    </lineage>
</organism>
<sequence>MTYEDSFDSNDDDISDEPTPPIVVISSNEKMEGNSTDQLVIKKGLQTLNIYEAHIQGCGILNSSIPIIAKRFRHHFHFGRRFRFHVLDLHYEYVTYKINN</sequence>
<name>A0ABD1RLK6_9LAMI</name>